<feature type="domain" description="ATP-grasp" evidence="6">
    <location>
        <begin position="122"/>
        <end position="321"/>
    </location>
</feature>
<dbReference type="InterPro" id="IPR016185">
    <property type="entry name" value="PreATP-grasp_dom_sf"/>
</dbReference>
<sequence>MKSMQKLLIANRGEIAVRIIRAAREFGLRTVAVYSAADREAPHAHLADEAYLLGPPEPAQSYLDSARLLDIAHTSGADAVHPGYGFLAENAAFAEDCRAAGLLYIGPPATAIRQMGSKILSKHIAERAGVPIVPSYQAPDAATLGQQGPAMAARLGYPVLVKASAGGGGKGMRIVEHAADLLPALEAGAREAQQAFGDATLMLEKYIPRPRHIEVQVLADQHGQVVHLYERECSIQRRYQKIVEETPAPGIDAALRQRLCQAAVRLAAAVQYTNAGTVEFLVGPEGDWYFLEMNTRLQVEHPITELVTGIDIVHQQLRVARGEPLAFTQEDVQQRGHAIECRLYAEDPAHGFLPATGRIHVLHEPHGPGRRIDSGIALHQEITPYYDPILAKLSSYGATRQEALLRMQGLLRDYTLLGVTTNRQFLLDVLTSAAFAAGETDTAFLTRHFPHWQPAVEVPDDLLALTALAEYTQRQRHTSTSFAAAAAVVPETPWQRYDGWRLGGPA</sequence>
<evidence type="ECO:0000256" key="2">
    <source>
        <dbReference type="ARBA" id="ARBA00022741"/>
    </source>
</evidence>
<accession>A0A937W5U2</accession>
<evidence type="ECO:0000256" key="5">
    <source>
        <dbReference type="PROSITE-ProRule" id="PRU00409"/>
    </source>
</evidence>
<evidence type="ECO:0000256" key="4">
    <source>
        <dbReference type="ARBA" id="ARBA00023267"/>
    </source>
</evidence>
<protein>
    <submittedName>
        <fullName evidence="8">ATP-grasp domain-containing protein</fullName>
    </submittedName>
</protein>
<dbReference type="PROSITE" id="PS50979">
    <property type="entry name" value="BC"/>
    <property type="match status" value="1"/>
</dbReference>
<dbReference type="GO" id="GO:0016874">
    <property type="term" value="F:ligase activity"/>
    <property type="evidence" value="ECO:0007669"/>
    <property type="project" value="UniProtKB-KW"/>
</dbReference>
<dbReference type="InterPro" id="IPR005482">
    <property type="entry name" value="Biotin_COase_C"/>
</dbReference>
<evidence type="ECO:0000313" key="8">
    <source>
        <dbReference type="EMBL" id="MBM3226265.1"/>
    </source>
</evidence>
<dbReference type="GO" id="GO:0046872">
    <property type="term" value="F:metal ion binding"/>
    <property type="evidence" value="ECO:0007669"/>
    <property type="project" value="InterPro"/>
</dbReference>
<dbReference type="PROSITE" id="PS50975">
    <property type="entry name" value="ATP_GRASP"/>
    <property type="match status" value="1"/>
</dbReference>
<dbReference type="PROSITE" id="PS00866">
    <property type="entry name" value="CPSASE_1"/>
    <property type="match status" value="1"/>
</dbReference>
<dbReference type="SUPFAM" id="SSF52440">
    <property type="entry name" value="PreATP-grasp domain"/>
    <property type="match status" value="1"/>
</dbReference>
<dbReference type="Proteomes" id="UP000712673">
    <property type="component" value="Unassembled WGS sequence"/>
</dbReference>
<dbReference type="Pfam" id="PF00289">
    <property type="entry name" value="Biotin_carb_N"/>
    <property type="match status" value="1"/>
</dbReference>
<dbReference type="FunFam" id="3.40.50.20:FF:000010">
    <property type="entry name" value="Propionyl-CoA carboxylase subunit alpha"/>
    <property type="match status" value="1"/>
</dbReference>
<keyword evidence="2 5" id="KW-0547">Nucleotide-binding</keyword>
<name>A0A937W5U2_UNCTE</name>
<dbReference type="SMART" id="SM00878">
    <property type="entry name" value="Biotin_carb_C"/>
    <property type="match status" value="1"/>
</dbReference>
<dbReference type="EMBL" id="VGLS01000845">
    <property type="protein sequence ID" value="MBM3226265.1"/>
    <property type="molecule type" value="Genomic_DNA"/>
</dbReference>
<evidence type="ECO:0000256" key="3">
    <source>
        <dbReference type="ARBA" id="ARBA00022840"/>
    </source>
</evidence>
<dbReference type="InterPro" id="IPR005481">
    <property type="entry name" value="BC-like_N"/>
</dbReference>
<dbReference type="Gene3D" id="3.30.470.20">
    <property type="entry name" value="ATP-grasp fold, B domain"/>
    <property type="match status" value="1"/>
</dbReference>
<keyword evidence="3 5" id="KW-0067">ATP-binding</keyword>
<dbReference type="InterPro" id="IPR011761">
    <property type="entry name" value="ATP-grasp"/>
</dbReference>
<dbReference type="InterPro" id="IPR011764">
    <property type="entry name" value="Biotin_carboxylation_dom"/>
</dbReference>
<feature type="domain" description="Biotin carboxylation" evidence="7">
    <location>
        <begin position="3"/>
        <end position="450"/>
    </location>
</feature>
<proteinExistence type="predicted"/>
<dbReference type="PANTHER" id="PTHR18866">
    <property type="entry name" value="CARBOXYLASE:PYRUVATE/ACETYL-COA/PROPIONYL-COA CARBOXYLASE"/>
    <property type="match status" value="1"/>
</dbReference>
<dbReference type="Pfam" id="PF02786">
    <property type="entry name" value="CPSase_L_D2"/>
    <property type="match status" value="1"/>
</dbReference>
<organism evidence="8 9">
    <name type="scientific">Tectimicrobiota bacterium</name>
    <dbReference type="NCBI Taxonomy" id="2528274"/>
    <lineage>
        <taxon>Bacteria</taxon>
        <taxon>Pseudomonadati</taxon>
        <taxon>Nitrospinota/Tectimicrobiota group</taxon>
        <taxon>Candidatus Tectimicrobiota</taxon>
    </lineage>
</organism>
<dbReference type="Pfam" id="PF02785">
    <property type="entry name" value="Biotin_carb_C"/>
    <property type="match status" value="1"/>
</dbReference>
<dbReference type="InterPro" id="IPR011054">
    <property type="entry name" value="Rudment_hybrid_motif"/>
</dbReference>
<dbReference type="SUPFAM" id="SSF51246">
    <property type="entry name" value="Rudiment single hybrid motif"/>
    <property type="match status" value="1"/>
</dbReference>
<dbReference type="InterPro" id="IPR050856">
    <property type="entry name" value="Biotin_carboxylase_complex"/>
</dbReference>
<keyword evidence="4" id="KW-0092">Biotin</keyword>
<evidence type="ECO:0000259" key="7">
    <source>
        <dbReference type="PROSITE" id="PS50979"/>
    </source>
</evidence>
<dbReference type="FunFam" id="3.30.470.20:FF:000028">
    <property type="entry name" value="Methylcrotonoyl-CoA carboxylase subunit alpha, mitochondrial"/>
    <property type="match status" value="1"/>
</dbReference>
<dbReference type="InterPro" id="IPR005479">
    <property type="entry name" value="CPAse_ATP-bd"/>
</dbReference>
<keyword evidence="1" id="KW-0436">Ligase</keyword>
<dbReference type="PROSITE" id="PS00867">
    <property type="entry name" value="CPSASE_2"/>
    <property type="match status" value="1"/>
</dbReference>
<evidence type="ECO:0000259" key="6">
    <source>
        <dbReference type="PROSITE" id="PS50975"/>
    </source>
</evidence>
<evidence type="ECO:0000256" key="1">
    <source>
        <dbReference type="ARBA" id="ARBA00022598"/>
    </source>
</evidence>
<comment type="caution">
    <text evidence="8">The sequence shown here is derived from an EMBL/GenBank/DDBJ whole genome shotgun (WGS) entry which is preliminary data.</text>
</comment>
<evidence type="ECO:0000313" key="9">
    <source>
        <dbReference type="Proteomes" id="UP000712673"/>
    </source>
</evidence>
<dbReference type="GO" id="GO:0005524">
    <property type="term" value="F:ATP binding"/>
    <property type="evidence" value="ECO:0007669"/>
    <property type="project" value="UniProtKB-UniRule"/>
</dbReference>
<reference evidence="8" key="1">
    <citation type="submission" date="2019-03" db="EMBL/GenBank/DDBJ databases">
        <title>Lake Tanganyika Metagenome-Assembled Genomes (MAGs).</title>
        <authorList>
            <person name="Tran P."/>
        </authorList>
    </citation>
    <scope>NUCLEOTIDE SEQUENCE</scope>
    <source>
        <strain evidence="8">K_DeepCast_65m_m2_066</strain>
    </source>
</reference>
<dbReference type="PANTHER" id="PTHR18866:SF33">
    <property type="entry name" value="METHYLCROTONOYL-COA CARBOXYLASE SUBUNIT ALPHA, MITOCHONDRIAL-RELATED"/>
    <property type="match status" value="1"/>
</dbReference>
<dbReference type="SUPFAM" id="SSF56059">
    <property type="entry name" value="Glutathione synthetase ATP-binding domain-like"/>
    <property type="match status" value="1"/>
</dbReference>
<gene>
    <name evidence="8" type="ORF">FJZ47_21075</name>
</gene>
<dbReference type="AlphaFoldDB" id="A0A937W5U2"/>